<evidence type="ECO:0000313" key="5">
    <source>
        <dbReference type="Proteomes" id="UP000017836"/>
    </source>
</evidence>
<dbReference type="InterPro" id="IPR013128">
    <property type="entry name" value="Peptidase_C1A"/>
</dbReference>
<dbReference type="AlphaFoldDB" id="W1NPB2"/>
<comment type="similarity">
    <text evidence="1">Belongs to the peptidase C1 family.</text>
</comment>
<dbReference type="SUPFAM" id="SSF54001">
    <property type="entry name" value="Cysteine proteinases"/>
    <property type="match status" value="1"/>
</dbReference>
<keyword evidence="2" id="KW-1015">Disulfide bond</keyword>
<proteinExistence type="inferred from homology"/>
<dbReference type="GO" id="GO:0051603">
    <property type="term" value="P:proteolysis involved in protein catabolic process"/>
    <property type="evidence" value="ECO:0000318"/>
    <property type="project" value="GO_Central"/>
</dbReference>
<dbReference type="OMA" id="ANYAAYC"/>
<accession>W1NPB2</accession>
<name>W1NPB2_AMBTC</name>
<dbReference type="InterPro" id="IPR038765">
    <property type="entry name" value="Papain-like_cys_pep_sf"/>
</dbReference>
<dbReference type="InterPro" id="IPR039417">
    <property type="entry name" value="Peptidase_C1A_papain-like"/>
</dbReference>
<dbReference type="GO" id="GO:0005615">
    <property type="term" value="C:extracellular space"/>
    <property type="evidence" value="ECO:0000318"/>
    <property type="project" value="GO_Central"/>
</dbReference>
<evidence type="ECO:0000259" key="3">
    <source>
        <dbReference type="SMART" id="SM00645"/>
    </source>
</evidence>
<evidence type="ECO:0000256" key="2">
    <source>
        <dbReference type="ARBA" id="ARBA00023157"/>
    </source>
</evidence>
<dbReference type="GO" id="GO:0004197">
    <property type="term" value="F:cysteine-type endopeptidase activity"/>
    <property type="evidence" value="ECO:0000318"/>
    <property type="project" value="GO_Central"/>
</dbReference>
<dbReference type="InterPro" id="IPR000668">
    <property type="entry name" value="Peptidase_C1A_C"/>
</dbReference>
<reference evidence="5" key="1">
    <citation type="journal article" date="2013" name="Science">
        <title>The Amborella genome and the evolution of flowering plants.</title>
        <authorList>
            <consortium name="Amborella Genome Project"/>
        </authorList>
    </citation>
    <scope>NUCLEOTIDE SEQUENCE [LARGE SCALE GENOMIC DNA]</scope>
</reference>
<dbReference type="Gramene" id="ERM97592">
    <property type="protein sequence ID" value="ERM97592"/>
    <property type="gene ID" value="AMTR_s00374p00013370"/>
</dbReference>
<dbReference type="eggNOG" id="KOG1543">
    <property type="taxonomic scope" value="Eukaryota"/>
</dbReference>
<protein>
    <recommendedName>
        <fullName evidence="3">Peptidase C1A papain C-terminal domain-containing protein</fullName>
    </recommendedName>
</protein>
<dbReference type="Proteomes" id="UP000017836">
    <property type="component" value="Unassembled WGS sequence"/>
</dbReference>
<dbReference type="EMBL" id="KI395975">
    <property type="protein sequence ID" value="ERM97592.1"/>
    <property type="molecule type" value="Genomic_DNA"/>
</dbReference>
<dbReference type="OrthoDB" id="10253408at2759"/>
<gene>
    <name evidence="4" type="ORF">AMTR_s00374p00013370</name>
</gene>
<evidence type="ECO:0000256" key="1">
    <source>
        <dbReference type="ARBA" id="ARBA00008455"/>
    </source>
</evidence>
<dbReference type="Gene3D" id="3.90.70.10">
    <property type="entry name" value="Cysteine proteinases"/>
    <property type="match status" value="1"/>
</dbReference>
<dbReference type="HOGENOM" id="CLU_012184_8_2_1"/>
<keyword evidence="5" id="KW-1185">Reference proteome</keyword>
<dbReference type="STRING" id="13333.W1NPB2"/>
<dbReference type="PANTHER" id="PTHR12411">
    <property type="entry name" value="CYSTEINE PROTEASE FAMILY C1-RELATED"/>
    <property type="match status" value="1"/>
</dbReference>
<sequence>MDGTWDAQKSSSKTATITDYLDIPSGDEDSLFRAVANQPVSVGIDASGFEFKHYSEGVFTGDCGTQMNHAVTAIGYETTEEGTDYWLINNSLGQTWGDIGYMKIQRGVNLCRIANMASYPVA</sequence>
<organism evidence="4 5">
    <name type="scientific">Amborella trichopoda</name>
    <dbReference type="NCBI Taxonomy" id="13333"/>
    <lineage>
        <taxon>Eukaryota</taxon>
        <taxon>Viridiplantae</taxon>
        <taxon>Streptophyta</taxon>
        <taxon>Embryophyta</taxon>
        <taxon>Tracheophyta</taxon>
        <taxon>Spermatophyta</taxon>
        <taxon>Magnoliopsida</taxon>
        <taxon>Amborellales</taxon>
        <taxon>Amborellaceae</taxon>
        <taxon>Amborella</taxon>
    </lineage>
</organism>
<dbReference type="GO" id="GO:0005764">
    <property type="term" value="C:lysosome"/>
    <property type="evidence" value="ECO:0000318"/>
    <property type="project" value="GO_Central"/>
</dbReference>
<dbReference type="SMART" id="SM00645">
    <property type="entry name" value="Pept_C1"/>
    <property type="match status" value="1"/>
</dbReference>
<evidence type="ECO:0000313" key="4">
    <source>
        <dbReference type="EMBL" id="ERM97592.1"/>
    </source>
</evidence>
<feature type="domain" description="Peptidase C1A papain C-terminal" evidence="3">
    <location>
        <begin position="1"/>
        <end position="121"/>
    </location>
</feature>
<dbReference type="CDD" id="cd02248">
    <property type="entry name" value="Peptidase_C1A"/>
    <property type="match status" value="1"/>
</dbReference>
<dbReference type="KEGG" id="atr:18425571"/>
<dbReference type="Pfam" id="PF00112">
    <property type="entry name" value="Peptidase_C1"/>
    <property type="match status" value="1"/>
</dbReference>